<comment type="caution">
    <text evidence="2">The sequence shown here is derived from an EMBL/GenBank/DDBJ whole genome shotgun (WGS) entry which is preliminary data.</text>
</comment>
<name>A0A6A8MBD3_9FIRM</name>
<dbReference type="RefSeq" id="WP_154573010.1">
    <property type="nucleotide sequence ID" value="NZ_VUNB01000006.1"/>
</dbReference>
<sequence length="77" mass="8089">MRSLRMSIASFVLGIVSAVIACVFDNSSALFTGFMIASLVLGAVFVATVGRGYDAEVSEEHRETVSGSSKARMNKAA</sequence>
<evidence type="ECO:0000256" key="1">
    <source>
        <dbReference type="SAM" id="Phobius"/>
    </source>
</evidence>
<dbReference type="AlphaFoldDB" id="A0A6A8MBD3"/>
<gene>
    <name evidence="2" type="ORF">FYJ66_08075</name>
</gene>
<dbReference type="EMBL" id="VUNB01000006">
    <property type="protein sequence ID" value="MST69539.1"/>
    <property type="molecule type" value="Genomic_DNA"/>
</dbReference>
<keyword evidence="1" id="KW-1133">Transmembrane helix</keyword>
<proteinExistence type="predicted"/>
<accession>A0A6A8MBD3</accession>
<keyword evidence="1" id="KW-0472">Membrane</keyword>
<keyword evidence="1" id="KW-0812">Transmembrane</keyword>
<feature type="transmembrane region" description="Helical" evidence="1">
    <location>
        <begin position="31"/>
        <end position="53"/>
    </location>
</feature>
<evidence type="ECO:0000313" key="2">
    <source>
        <dbReference type="EMBL" id="MST69539.1"/>
    </source>
</evidence>
<protein>
    <submittedName>
        <fullName evidence="2">Uncharacterized protein</fullName>
    </submittedName>
</protein>
<dbReference type="PROSITE" id="PS51257">
    <property type="entry name" value="PROKAR_LIPOPROTEIN"/>
    <property type="match status" value="1"/>
</dbReference>
<reference evidence="2" key="1">
    <citation type="submission" date="2019-09" db="EMBL/GenBank/DDBJ databases">
        <title>In-depth cultivation of the pig gut microbiome towards novel bacterial diversity and tailored functional studies.</title>
        <authorList>
            <person name="Wylensek D."/>
            <person name="Hitch T.C.A."/>
            <person name="Clavel T."/>
        </authorList>
    </citation>
    <scope>NUCLEOTIDE SEQUENCE</scope>
    <source>
        <strain evidence="2">RF-744-FAT-WT-3</strain>
    </source>
</reference>
<organism evidence="2">
    <name type="scientific">Baileyella intestinalis</name>
    <dbReference type="NCBI Taxonomy" id="2606709"/>
    <lineage>
        <taxon>Bacteria</taxon>
        <taxon>Bacillati</taxon>
        <taxon>Bacillota</taxon>
        <taxon>Clostridia</taxon>
        <taxon>Peptostreptococcales</taxon>
        <taxon>Anaerovoracaceae</taxon>
        <taxon>Baileyella</taxon>
    </lineage>
</organism>